<evidence type="ECO:0000256" key="1">
    <source>
        <dbReference type="ARBA" id="ARBA00004401"/>
    </source>
</evidence>
<comment type="catalytic activity">
    <reaction evidence="3">
        <text>Cleavage of hydrophobic, N-terminal signal or leader sequences from secreted and periplasmic proteins.</text>
        <dbReference type="EC" id="3.4.21.89"/>
    </reaction>
</comment>
<feature type="transmembrane region" description="Helical" evidence="3">
    <location>
        <begin position="27"/>
        <end position="45"/>
    </location>
</feature>
<evidence type="ECO:0000256" key="2">
    <source>
        <dbReference type="ARBA" id="ARBA00009370"/>
    </source>
</evidence>
<dbReference type="PRINTS" id="PR00727">
    <property type="entry name" value="LEADERPTASE"/>
</dbReference>
<dbReference type="PANTHER" id="PTHR43390">
    <property type="entry name" value="SIGNAL PEPTIDASE I"/>
    <property type="match status" value="1"/>
</dbReference>
<dbReference type="NCBIfam" id="TIGR02227">
    <property type="entry name" value="sigpep_I_bact"/>
    <property type="match status" value="1"/>
</dbReference>
<keyword evidence="3" id="KW-1133">Transmembrane helix</keyword>
<organism evidence="6 7">
    <name type="scientific">Knoellia flava</name>
    <dbReference type="NCBI Taxonomy" id="913969"/>
    <lineage>
        <taxon>Bacteria</taxon>
        <taxon>Bacillati</taxon>
        <taxon>Actinomycetota</taxon>
        <taxon>Actinomycetes</taxon>
        <taxon>Micrococcales</taxon>
        <taxon>Intrasporangiaceae</taxon>
        <taxon>Knoellia</taxon>
    </lineage>
</organism>
<name>A0A8H9FUD8_9MICO</name>
<gene>
    <name evidence="6" type="ORF">GCM10011314_27450</name>
</gene>
<dbReference type="AlphaFoldDB" id="A0A8H9FUD8"/>
<dbReference type="Proteomes" id="UP000628079">
    <property type="component" value="Unassembled WGS sequence"/>
</dbReference>
<feature type="region of interest" description="Disordered" evidence="4">
    <location>
        <begin position="214"/>
        <end position="233"/>
    </location>
</feature>
<proteinExistence type="inferred from homology"/>
<keyword evidence="3" id="KW-0378">Hydrolase</keyword>
<dbReference type="GO" id="GO:0004252">
    <property type="term" value="F:serine-type endopeptidase activity"/>
    <property type="evidence" value="ECO:0007669"/>
    <property type="project" value="InterPro"/>
</dbReference>
<sequence>MTSPATHDTDPAPAPTAAAGSRRAQRVPVLLGAGVLAVLLVRAFLAQPYAVASDAMHPTVVEGDRVLVGKVGGADVGDLVVADVTSAWPGPDRSTHTDDGAIGRVLSSASAAVGIDLGEKSVLARVVAGPGDEVECCDAGRVSVDGTAVGPRLSANAAPFRLTVPPGRLFLLGDNAATAMDSRTHVGAGSETTDGTVAQDAVIGTVLTRIWPLDRLGAPTSPSTTQSRERGNQ</sequence>
<keyword evidence="3" id="KW-0645">Protease</keyword>
<dbReference type="EMBL" id="BMEA01000002">
    <property type="protein sequence ID" value="GGB86177.1"/>
    <property type="molecule type" value="Genomic_DNA"/>
</dbReference>
<feature type="region of interest" description="Disordered" evidence="4">
    <location>
        <begin position="1"/>
        <end position="21"/>
    </location>
</feature>
<dbReference type="GO" id="GO:0009003">
    <property type="term" value="F:signal peptidase activity"/>
    <property type="evidence" value="ECO:0007669"/>
    <property type="project" value="UniProtKB-EC"/>
</dbReference>
<evidence type="ECO:0000313" key="6">
    <source>
        <dbReference type="EMBL" id="GGB86177.1"/>
    </source>
</evidence>
<reference evidence="6" key="2">
    <citation type="submission" date="2020-09" db="EMBL/GenBank/DDBJ databases">
        <authorList>
            <person name="Sun Q."/>
            <person name="Zhou Y."/>
        </authorList>
    </citation>
    <scope>NUCLEOTIDE SEQUENCE</scope>
    <source>
        <strain evidence="6">CGMCC 1.10749</strain>
    </source>
</reference>
<evidence type="ECO:0000313" key="7">
    <source>
        <dbReference type="Proteomes" id="UP000628079"/>
    </source>
</evidence>
<evidence type="ECO:0000256" key="4">
    <source>
        <dbReference type="SAM" id="MobiDB-lite"/>
    </source>
</evidence>
<dbReference type="Gene3D" id="2.10.109.10">
    <property type="entry name" value="Umud Fragment, subunit A"/>
    <property type="match status" value="1"/>
</dbReference>
<comment type="caution">
    <text evidence="6">The sequence shown here is derived from an EMBL/GenBank/DDBJ whole genome shotgun (WGS) entry which is preliminary data.</text>
</comment>
<dbReference type="SUPFAM" id="SSF51306">
    <property type="entry name" value="LexA/Signal peptidase"/>
    <property type="match status" value="1"/>
</dbReference>
<dbReference type="EC" id="3.4.21.89" evidence="3"/>
<evidence type="ECO:0000259" key="5">
    <source>
        <dbReference type="Pfam" id="PF10502"/>
    </source>
</evidence>
<evidence type="ECO:0000256" key="3">
    <source>
        <dbReference type="RuleBase" id="RU362042"/>
    </source>
</evidence>
<feature type="domain" description="Peptidase S26" evidence="5">
    <location>
        <begin position="31"/>
        <end position="211"/>
    </location>
</feature>
<dbReference type="RefSeq" id="WP_052116901.1">
    <property type="nucleotide sequence ID" value="NZ_BMEA01000002.1"/>
</dbReference>
<comment type="similarity">
    <text evidence="2 3">Belongs to the peptidase S26 family.</text>
</comment>
<dbReference type="GO" id="GO:0006465">
    <property type="term" value="P:signal peptide processing"/>
    <property type="evidence" value="ECO:0007669"/>
    <property type="project" value="InterPro"/>
</dbReference>
<dbReference type="InterPro" id="IPR000223">
    <property type="entry name" value="Pept_S26A_signal_pept_1"/>
</dbReference>
<dbReference type="InterPro" id="IPR019533">
    <property type="entry name" value="Peptidase_S26"/>
</dbReference>
<comment type="subcellular location">
    <subcellularLocation>
        <location evidence="1">Cell membrane</location>
        <topology evidence="1">Single-pass type II membrane protein</topology>
    </subcellularLocation>
    <subcellularLocation>
        <location evidence="3">Membrane</location>
        <topology evidence="3">Single-pass type II membrane protein</topology>
    </subcellularLocation>
</comment>
<reference evidence="6" key="1">
    <citation type="journal article" date="2014" name="Int. J. Syst. Evol. Microbiol.">
        <title>Complete genome sequence of Corynebacterium casei LMG S-19264T (=DSM 44701T), isolated from a smear-ripened cheese.</title>
        <authorList>
            <consortium name="US DOE Joint Genome Institute (JGI-PGF)"/>
            <person name="Walter F."/>
            <person name="Albersmeier A."/>
            <person name="Kalinowski J."/>
            <person name="Ruckert C."/>
        </authorList>
    </citation>
    <scope>NUCLEOTIDE SEQUENCE</scope>
    <source>
        <strain evidence="6">CGMCC 1.10749</strain>
    </source>
</reference>
<dbReference type="Pfam" id="PF10502">
    <property type="entry name" value="Peptidase_S26"/>
    <property type="match status" value="1"/>
</dbReference>
<accession>A0A8H9FUD8</accession>
<protein>
    <recommendedName>
        <fullName evidence="3">Signal peptidase I</fullName>
        <ecNumber evidence="3">3.4.21.89</ecNumber>
    </recommendedName>
</protein>
<keyword evidence="3" id="KW-0812">Transmembrane</keyword>
<dbReference type="PANTHER" id="PTHR43390:SF1">
    <property type="entry name" value="CHLOROPLAST PROCESSING PEPTIDASE"/>
    <property type="match status" value="1"/>
</dbReference>
<dbReference type="InterPro" id="IPR036286">
    <property type="entry name" value="LexA/Signal_pep-like_sf"/>
</dbReference>
<keyword evidence="3" id="KW-0472">Membrane</keyword>
<dbReference type="GO" id="GO:0005886">
    <property type="term" value="C:plasma membrane"/>
    <property type="evidence" value="ECO:0007669"/>
    <property type="project" value="UniProtKB-SubCell"/>
</dbReference>